<evidence type="ECO:0000313" key="2">
    <source>
        <dbReference type="Proteomes" id="UP000823046"/>
    </source>
</evidence>
<keyword evidence="2" id="KW-1185">Reference proteome</keyword>
<evidence type="ECO:0000313" key="1">
    <source>
        <dbReference type="EMBL" id="KAF8822419.1"/>
    </source>
</evidence>
<gene>
    <name evidence="1" type="ORF">IE077_003803</name>
</gene>
<organism evidence="1 2">
    <name type="scientific">Cardiosporidium cionae</name>
    <dbReference type="NCBI Taxonomy" id="476202"/>
    <lineage>
        <taxon>Eukaryota</taxon>
        <taxon>Sar</taxon>
        <taxon>Alveolata</taxon>
        <taxon>Apicomplexa</taxon>
        <taxon>Aconoidasida</taxon>
        <taxon>Nephromycida</taxon>
        <taxon>Cardiosporidium</taxon>
    </lineage>
</organism>
<protein>
    <submittedName>
        <fullName evidence="1">Uncharacterized protein</fullName>
    </submittedName>
</protein>
<dbReference type="Proteomes" id="UP000823046">
    <property type="component" value="Unassembled WGS sequence"/>
</dbReference>
<accession>A0ABQ7JEW1</accession>
<comment type="caution">
    <text evidence="1">The sequence shown here is derived from an EMBL/GenBank/DDBJ whole genome shotgun (WGS) entry which is preliminary data.</text>
</comment>
<sequence>MFPYTPSCSACVLLSRLGMCEACRGYRNVHCYLILDGVEYDSKSLWNGDFESWFHATRLPWLGKLAFPLSPDPSLAIRTRKAKTHALQHESSDDESEGFSSEETVLDKNSLLLLKSQDTKSSLYLPLGSHCFQQAKKWHEIQHYKYFLLKSIHKYLKKFNDKILEDPIEAAECLKKKYGQLLYNRFECTVIEAKPNAIKKGTRKDPVATDPWNL</sequence>
<name>A0ABQ7JEW1_9APIC</name>
<dbReference type="EMBL" id="JADAQX010000056">
    <property type="protein sequence ID" value="KAF8822419.1"/>
    <property type="molecule type" value="Genomic_DNA"/>
</dbReference>
<proteinExistence type="predicted"/>
<reference evidence="1 2" key="1">
    <citation type="journal article" date="2020" name="bioRxiv">
        <title>Metabolic contributions of an alphaproteobacterial endosymbiont in the apicomplexan Cardiosporidium cionae.</title>
        <authorList>
            <person name="Hunter E.S."/>
            <person name="Paight C.J."/>
            <person name="Lane C.E."/>
        </authorList>
    </citation>
    <scope>NUCLEOTIDE SEQUENCE [LARGE SCALE GENOMIC DNA]</scope>
    <source>
        <strain evidence="1">ESH_2018</strain>
    </source>
</reference>